<dbReference type="InterPro" id="IPR050215">
    <property type="entry name" value="Thiolase-like_sf_Thiolase"/>
</dbReference>
<dbReference type="InterPro" id="IPR002155">
    <property type="entry name" value="Thiolase"/>
</dbReference>
<evidence type="ECO:0000259" key="11">
    <source>
        <dbReference type="Pfam" id="PF00108"/>
    </source>
</evidence>
<dbReference type="GO" id="GO:0005777">
    <property type="term" value="C:peroxisome"/>
    <property type="evidence" value="ECO:0007669"/>
    <property type="project" value="UniProtKB-SubCell"/>
</dbReference>
<evidence type="ECO:0000256" key="5">
    <source>
        <dbReference type="ARBA" id="ARBA00022832"/>
    </source>
</evidence>
<dbReference type="Proteomes" id="UP000717328">
    <property type="component" value="Unassembled WGS sequence"/>
</dbReference>
<reference evidence="13" key="2">
    <citation type="submission" date="2021-10" db="EMBL/GenBank/DDBJ databases">
        <title>Phylogenomics reveals ancestral predisposition of the termite-cultivated fungus Termitomyces towards a domesticated lifestyle.</title>
        <authorList>
            <person name="Auxier B."/>
            <person name="Grum-Grzhimaylo A."/>
            <person name="Cardenas M.E."/>
            <person name="Lodge J.D."/>
            <person name="Laessoe T."/>
            <person name="Pedersen O."/>
            <person name="Smith M.E."/>
            <person name="Kuyper T.W."/>
            <person name="Franco-Molano E.A."/>
            <person name="Baroni T.J."/>
            <person name="Aanen D.K."/>
        </authorList>
    </citation>
    <scope>NUCLEOTIDE SEQUENCE</scope>
    <source>
        <strain evidence="13">D49</strain>
    </source>
</reference>
<protein>
    <recommendedName>
        <fullName evidence="15">Thiolase</fullName>
    </recommendedName>
</protein>
<keyword evidence="8 10" id="KW-0012">Acyltransferase</keyword>
<comment type="similarity">
    <text evidence="3 10">Belongs to the thiolase-like superfamily. Thiolase family.</text>
</comment>
<dbReference type="SUPFAM" id="SSF53901">
    <property type="entry name" value="Thiolase-like"/>
    <property type="match status" value="2"/>
</dbReference>
<dbReference type="GO" id="GO:0010124">
    <property type="term" value="P:phenylacetate catabolic process"/>
    <property type="evidence" value="ECO:0007669"/>
    <property type="project" value="TreeGrafter"/>
</dbReference>
<evidence type="ECO:0000256" key="3">
    <source>
        <dbReference type="ARBA" id="ARBA00010982"/>
    </source>
</evidence>
<dbReference type="GO" id="GO:0006635">
    <property type="term" value="P:fatty acid beta-oxidation"/>
    <property type="evidence" value="ECO:0007669"/>
    <property type="project" value="TreeGrafter"/>
</dbReference>
<dbReference type="InterPro" id="IPR020615">
    <property type="entry name" value="Thiolase_acyl_enz_int_AS"/>
</dbReference>
<dbReference type="EMBL" id="JABCKI010006699">
    <property type="protein sequence ID" value="KAG5634036.1"/>
    <property type="molecule type" value="Genomic_DNA"/>
</dbReference>
<gene>
    <name evidence="13" type="ORF">H0H81_003690</name>
</gene>
<keyword evidence="7" id="KW-0576">Peroxisome</keyword>
<dbReference type="InterPro" id="IPR016039">
    <property type="entry name" value="Thiolase-like"/>
</dbReference>
<comment type="caution">
    <text evidence="13">The sequence shown here is derived from an EMBL/GenBank/DDBJ whole genome shotgun (WGS) entry which is preliminary data.</text>
</comment>
<dbReference type="PANTHER" id="PTHR43853:SF8">
    <property type="entry name" value="3-KETOACYL-COA THIOLASE, PEROXISOMAL"/>
    <property type="match status" value="1"/>
</dbReference>
<comment type="catalytic activity">
    <reaction evidence="9">
        <text>an acyl-CoA + acetyl-CoA = a 3-oxoacyl-CoA + CoA</text>
        <dbReference type="Rhea" id="RHEA:21564"/>
        <dbReference type="ChEBI" id="CHEBI:57287"/>
        <dbReference type="ChEBI" id="CHEBI:57288"/>
        <dbReference type="ChEBI" id="CHEBI:58342"/>
        <dbReference type="ChEBI" id="CHEBI:90726"/>
        <dbReference type="EC" id="2.3.1.16"/>
    </reaction>
</comment>
<keyword evidence="14" id="KW-1185">Reference proteome</keyword>
<feature type="domain" description="Thiolase C-terminal" evidence="12">
    <location>
        <begin position="338"/>
        <end position="402"/>
    </location>
</feature>
<dbReference type="PROSITE" id="PS00098">
    <property type="entry name" value="THIOLASE_1"/>
    <property type="match status" value="1"/>
</dbReference>
<dbReference type="InterPro" id="IPR020617">
    <property type="entry name" value="Thiolase_C"/>
</dbReference>
<evidence type="ECO:0008006" key="15">
    <source>
        <dbReference type="Google" id="ProtNLM"/>
    </source>
</evidence>
<reference evidence="13" key="1">
    <citation type="submission" date="2021-02" db="EMBL/GenBank/DDBJ databases">
        <authorList>
            <person name="Nieuwenhuis M."/>
            <person name="Van De Peppel L.J.J."/>
        </authorList>
    </citation>
    <scope>NUCLEOTIDE SEQUENCE</scope>
    <source>
        <strain evidence="13">D49</strain>
    </source>
</reference>
<evidence type="ECO:0000313" key="14">
    <source>
        <dbReference type="Proteomes" id="UP000717328"/>
    </source>
</evidence>
<dbReference type="PANTHER" id="PTHR43853">
    <property type="entry name" value="3-KETOACYL-COA THIOLASE, PEROXISOMAL"/>
    <property type="match status" value="1"/>
</dbReference>
<dbReference type="Gene3D" id="3.40.47.10">
    <property type="match status" value="1"/>
</dbReference>
<sequence>MSLSAHSSTSTSAAKARILEKHDNDVVIVCAIRTAITKAKKGGFKDTHPELLLSHVLRAVYTKPGLDPALIEDISVGTVLQAGGGAGPARMAALHAGIPQEASLNTVNRQCSSGLSSVNQIANEIIAGQIDIGIGAGVESMTMGYGPAGVPSSYSEQVLTNPLAEECLLPMGFTSENVAADFNVSRADQDAFAALSFQRASAASKAGKFAAEILPVKAKVTDPKTEQTTEVLVDHDDGIREGVTAESLAKLKPAFSKTGSTHAGNASQVSDGAAAVLLARRSVAKRLGLPILGKFVQAAVVGVPPRIMGVGPAYAIPKVRHHSPCTVPRVPESVLVPFELTLGPFTQVLEKTGLSKSDIDFYEINEAFASQALYSVRALDLPMDKVNVHGGAIAMGHPLGCSEYPPFSLSVASAYAYSTAGARQIATGLNIARQYGQRVFVTSMCIGSGMGMAAVFVSEQ</sequence>
<dbReference type="InterPro" id="IPR020616">
    <property type="entry name" value="Thiolase_N"/>
</dbReference>
<keyword evidence="5" id="KW-0276">Fatty acid metabolism</keyword>
<keyword evidence="4 10" id="KW-0808">Transferase</keyword>
<dbReference type="NCBIfam" id="TIGR01930">
    <property type="entry name" value="AcCoA-C-Actrans"/>
    <property type="match status" value="1"/>
</dbReference>
<evidence type="ECO:0000256" key="6">
    <source>
        <dbReference type="ARBA" id="ARBA00023098"/>
    </source>
</evidence>
<evidence type="ECO:0000256" key="10">
    <source>
        <dbReference type="RuleBase" id="RU003557"/>
    </source>
</evidence>
<evidence type="ECO:0000256" key="4">
    <source>
        <dbReference type="ARBA" id="ARBA00022679"/>
    </source>
</evidence>
<accession>A0A9P7K3M3</accession>
<name>A0A9P7K3M3_9AGAR</name>
<evidence type="ECO:0000256" key="7">
    <source>
        <dbReference type="ARBA" id="ARBA00023140"/>
    </source>
</evidence>
<dbReference type="Pfam" id="PF02803">
    <property type="entry name" value="Thiolase_C"/>
    <property type="match status" value="1"/>
</dbReference>
<comment type="subcellular location">
    <subcellularLocation>
        <location evidence="1">Peroxisome</location>
    </subcellularLocation>
</comment>
<dbReference type="OrthoDB" id="5404651at2759"/>
<evidence type="ECO:0000256" key="9">
    <source>
        <dbReference type="ARBA" id="ARBA00047605"/>
    </source>
</evidence>
<evidence type="ECO:0000256" key="1">
    <source>
        <dbReference type="ARBA" id="ARBA00004275"/>
    </source>
</evidence>
<proteinExistence type="inferred from homology"/>
<keyword evidence="6" id="KW-0443">Lipid metabolism</keyword>
<dbReference type="Pfam" id="PF00108">
    <property type="entry name" value="Thiolase_N"/>
    <property type="match status" value="1"/>
</dbReference>
<comment type="pathway">
    <text evidence="2">Lipid metabolism; fatty acid metabolism.</text>
</comment>
<evidence type="ECO:0000256" key="2">
    <source>
        <dbReference type="ARBA" id="ARBA00004872"/>
    </source>
</evidence>
<evidence type="ECO:0000313" key="13">
    <source>
        <dbReference type="EMBL" id="KAG5634036.1"/>
    </source>
</evidence>
<dbReference type="GO" id="GO:0003988">
    <property type="term" value="F:acetyl-CoA C-acyltransferase activity"/>
    <property type="evidence" value="ECO:0007669"/>
    <property type="project" value="UniProtKB-EC"/>
</dbReference>
<dbReference type="CDD" id="cd00751">
    <property type="entry name" value="thiolase"/>
    <property type="match status" value="1"/>
</dbReference>
<evidence type="ECO:0000256" key="8">
    <source>
        <dbReference type="ARBA" id="ARBA00023315"/>
    </source>
</evidence>
<organism evidence="13 14">
    <name type="scientific">Sphagnurus paluster</name>
    <dbReference type="NCBI Taxonomy" id="117069"/>
    <lineage>
        <taxon>Eukaryota</taxon>
        <taxon>Fungi</taxon>
        <taxon>Dikarya</taxon>
        <taxon>Basidiomycota</taxon>
        <taxon>Agaricomycotina</taxon>
        <taxon>Agaricomycetes</taxon>
        <taxon>Agaricomycetidae</taxon>
        <taxon>Agaricales</taxon>
        <taxon>Tricholomatineae</taxon>
        <taxon>Lyophyllaceae</taxon>
        <taxon>Sphagnurus</taxon>
    </lineage>
</organism>
<feature type="domain" description="Thiolase N-terminal" evidence="11">
    <location>
        <begin position="26"/>
        <end position="281"/>
    </location>
</feature>
<evidence type="ECO:0000259" key="12">
    <source>
        <dbReference type="Pfam" id="PF02803"/>
    </source>
</evidence>
<dbReference type="AlphaFoldDB" id="A0A9P7K3M3"/>